<protein>
    <recommendedName>
        <fullName evidence="3">Neurotransmitter-gated ion-channel transmembrane domain-containing protein</fullName>
    </recommendedName>
</protein>
<evidence type="ECO:0000313" key="4">
    <source>
        <dbReference type="EMBL" id="KAJ8897339.1"/>
    </source>
</evidence>
<feature type="transmembrane region" description="Helical" evidence="2">
    <location>
        <begin position="207"/>
        <end position="230"/>
    </location>
</feature>
<reference evidence="4 5" key="1">
    <citation type="submission" date="2023-02" db="EMBL/GenBank/DDBJ databases">
        <title>LHISI_Scaffold_Assembly.</title>
        <authorList>
            <person name="Stuart O.P."/>
            <person name="Cleave R."/>
            <person name="Magrath M.J.L."/>
            <person name="Mikheyev A.S."/>
        </authorList>
    </citation>
    <scope>NUCLEOTIDE SEQUENCE [LARGE SCALE GENOMIC DNA]</scope>
    <source>
        <strain evidence="4">Daus_M_001</strain>
        <tissue evidence="4">Leg muscle</tissue>
    </source>
</reference>
<feature type="compositionally biased region" description="Polar residues" evidence="1">
    <location>
        <begin position="530"/>
        <end position="541"/>
    </location>
</feature>
<evidence type="ECO:0000313" key="5">
    <source>
        <dbReference type="Proteomes" id="UP001159363"/>
    </source>
</evidence>
<keyword evidence="2" id="KW-0812">Transmembrane</keyword>
<dbReference type="SUPFAM" id="SSF90112">
    <property type="entry name" value="Neurotransmitter-gated ion-channel transmembrane pore"/>
    <property type="match status" value="1"/>
</dbReference>
<evidence type="ECO:0000256" key="1">
    <source>
        <dbReference type="SAM" id="MobiDB-lite"/>
    </source>
</evidence>
<keyword evidence="2" id="KW-0472">Membrane</keyword>
<organism evidence="4 5">
    <name type="scientific">Dryococelus australis</name>
    <dbReference type="NCBI Taxonomy" id="614101"/>
    <lineage>
        <taxon>Eukaryota</taxon>
        <taxon>Metazoa</taxon>
        <taxon>Ecdysozoa</taxon>
        <taxon>Arthropoda</taxon>
        <taxon>Hexapoda</taxon>
        <taxon>Insecta</taxon>
        <taxon>Pterygota</taxon>
        <taxon>Neoptera</taxon>
        <taxon>Polyneoptera</taxon>
        <taxon>Phasmatodea</taxon>
        <taxon>Verophasmatodea</taxon>
        <taxon>Anareolatae</taxon>
        <taxon>Phasmatidae</taxon>
        <taxon>Eurycanthinae</taxon>
        <taxon>Dryococelus</taxon>
    </lineage>
</organism>
<gene>
    <name evidence="4" type="ORF">PR048_002685</name>
</gene>
<name>A0ABQ9IMC3_9NEOP</name>
<dbReference type="InterPro" id="IPR036719">
    <property type="entry name" value="Neuro-gated_channel_TM_sf"/>
</dbReference>
<dbReference type="InterPro" id="IPR006201">
    <property type="entry name" value="Neur_channel"/>
</dbReference>
<accession>A0ABQ9IMC3</accession>
<dbReference type="InterPro" id="IPR006029">
    <property type="entry name" value="Neurotrans-gated_channel_TM"/>
</dbReference>
<dbReference type="CDD" id="cd19049">
    <property type="entry name" value="LGIC_TM_anion"/>
    <property type="match status" value="1"/>
</dbReference>
<dbReference type="InterPro" id="IPR038050">
    <property type="entry name" value="Neuro_actylchol_rec"/>
</dbReference>
<dbReference type="Proteomes" id="UP001159363">
    <property type="component" value="Chromosome 1"/>
</dbReference>
<dbReference type="InterPro" id="IPR006028">
    <property type="entry name" value="GABAA/Glycine_rcpt"/>
</dbReference>
<evidence type="ECO:0000259" key="3">
    <source>
        <dbReference type="Pfam" id="PF02932"/>
    </source>
</evidence>
<dbReference type="Gene3D" id="1.20.58.390">
    <property type="entry name" value="Neurotransmitter-gated ion-channel transmembrane domain"/>
    <property type="match status" value="1"/>
</dbReference>
<comment type="caution">
    <text evidence="4">The sequence shown here is derived from an EMBL/GenBank/DDBJ whole genome shotgun (WGS) entry which is preliminary data.</text>
</comment>
<proteinExistence type="predicted"/>
<sequence length="541" mass="60876">MEAPAGNRAQFAVVEGWCTSPSTTAALHAVCNVFVSITAPLRTPPDMEVLSMSGAYKCELGVRIEAKAKVEEETLDWIDKKSGAAFYQRPAGKELRIPKFKVQLAICERNYTVYHAAGSNFVSTVSGNVSALRFWVILQRELTNYLLETYIPTGLFVIVSWGSFLINPEMVPGRMVLLVTNLLSLITLFEATRTSSPPCVGVKSMDVWVLGCISFVVMALMEYCVILYLLKEQPDTRTDCRLFTNSTDVKSRNENNSRLKPHVTATSLFRPHSPLPNRKGHTTALAMKSALPSVSNETFKTAQLLARGAGTTNFSTELRKNVYKRKLHVLLRRYVDVISNKCLKKRKGSWFFLDRISLVIFPVAFIVFSSTYWIVMNTKLISAISHYGEPGSISCRVPPVFRMWESCRTILLVGGFLRGSPVSPTPSFRRCSILTSIALIGSQDLAVKSCPNLFTHSLTSGWKLHWSWFRWQVDRLSSRHNRSSPCWPVSISSPMLDFDDLDHSRLKTLDQDSKLETLDPKHKTLDPRLKTQNPRLQTKDP</sequence>
<dbReference type="PANTHER" id="PTHR18945">
    <property type="entry name" value="NEUROTRANSMITTER GATED ION CHANNEL"/>
    <property type="match status" value="1"/>
</dbReference>
<feature type="transmembrane region" description="Helical" evidence="2">
    <location>
        <begin position="352"/>
        <end position="375"/>
    </location>
</feature>
<feature type="domain" description="Neurotransmitter-gated ion-channel transmembrane" evidence="3">
    <location>
        <begin position="149"/>
        <end position="373"/>
    </location>
</feature>
<evidence type="ECO:0000256" key="2">
    <source>
        <dbReference type="SAM" id="Phobius"/>
    </source>
</evidence>
<dbReference type="PRINTS" id="PR00253">
    <property type="entry name" value="GABAARECEPTR"/>
</dbReference>
<feature type="transmembrane region" description="Helical" evidence="2">
    <location>
        <begin position="149"/>
        <end position="168"/>
    </location>
</feature>
<feature type="compositionally biased region" description="Basic and acidic residues" evidence="1">
    <location>
        <begin position="517"/>
        <end position="529"/>
    </location>
</feature>
<dbReference type="Pfam" id="PF02932">
    <property type="entry name" value="Neur_chan_memb"/>
    <property type="match status" value="1"/>
</dbReference>
<keyword evidence="5" id="KW-1185">Reference proteome</keyword>
<keyword evidence="2" id="KW-1133">Transmembrane helix</keyword>
<feature type="region of interest" description="Disordered" evidence="1">
    <location>
        <begin position="517"/>
        <end position="541"/>
    </location>
</feature>
<dbReference type="EMBL" id="JARBHB010000001">
    <property type="protein sequence ID" value="KAJ8897339.1"/>
    <property type="molecule type" value="Genomic_DNA"/>
</dbReference>